<dbReference type="PIRSF" id="PIRSF012509">
    <property type="entry name" value="CamS"/>
    <property type="match status" value="1"/>
</dbReference>
<name>A0A380CC28_SPOPA</name>
<gene>
    <name evidence="1" type="ORF">NCTC4822_02829</name>
</gene>
<protein>
    <submittedName>
        <fullName evidence="1">Protein involved in sex pheromone biosynthesis</fullName>
    </submittedName>
</protein>
<evidence type="ECO:0000313" key="2">
    <source>
        <dbReference type="Proteomes" id="UP000254519"/>
    </source>
</evidence>
<dbReference type="CDD" id="cd13440">
    <property type="entry name" value="CamS_repeat_2"/>
    <property type="match status" value="1"/>
</dbReference>
<dbReference type="InterPro" id="IPR011426">
    <property type="entry name" value="CamS"/>
</dbReference>
<dbReference type="AlphaFoldDB" id="A0A380CC28"/>
<reference evidence="1 2" key="1">
    <citation type="submission" date="2018-06" db="EMBL/GenBank/DDBJ databases">
        <authorList>
            <consortium name="Pathogen Informatics"/>
            <person name="Doyle S."/>
        </authorList>
    </citation>
    <scope>NUCLEOTIDE SEQUENCE [LARGE SCALE GENOMIC DNA]</scope>
    <source>
        <strain evidence="2">ATCC 11859 / DSM 33 / NCIB 8841 / NCTC 4822</strain>
    </source>
</reference>
<sequence>MMRRLLTILGLVAVLMISGCVPGIDKSDDEVVQDTEEAAEETVIIPDVQLKGEYYRTLLPFKKSASRGLIVNNIHTKYDMREVEEGLLRLSTQRFSPDDHFFQEGQYITQEMAMSWIRRKSEDNPEGLNPAVTAKMKDDEIADKAPIYLAHIVEQNYLVMTKENKVRLDGISIGLAMNSIYYARAGKETAISDSVLEEQGMLMGEEIVKRLRSIEGLEDIPIVVGLFKQESNNSITPGHYFATVVAEGGKGPSGWKKVDEKHVIFPSSTNDEKHRDVNTAFRNFKQAIDDYFPSFVNVIGRGHYANGSLRSLEIEVPIQFYGTSEIIGFVQYLTSQIPKYLPDVHIEVSVTSINGPEALIVKESGEEEPYVHIYGY</sequence>
<dbReference type="Gene3D" id="3.10.570.10">
    <property type="entry name" value="sex pheromone staph- cam373 precursor domain"/>
    <property type="match status" value="1"/>
</dbReference>
<proteinExistence type="predicted"/>
<dbReference type="RefSeq" id="WP_311157255.1">
    <property type="nucleotide sequence ID" value="NZ_CP038012.1"/>
</dbReference>
<dbReference type="PROSITE" id="PS51257">
    <property type="entry name" value="PROKAR_LIPOPROTEIN"/>
    <property type="match status" value="1"/>
</dbReference>
<accession>A0A380CC28</accession>
<evidence type="ECO:0000313" key="1">
    <source>
        <dbReference type="EMBL" id="SUJ17329.1"/>
    </source>
</evidence>
<dbReference type="EMBL" id="UGYZ01000002">
    <property type="protein sequence ID" value="SUJ17329.1"/>
    <property type="molecule type" value="Genomic_DNA"/>
</dbReference>
<keyword evidence="2" id="KW-1185">Reference proteome</keyword>
<dbReference type="Proteomes" id="UP000254519">
    <property type="component" value="Unassembled WGS sequence"/>
</dbReference>
<organism evidence="1 2">
    <name type="scientific">Sporosarcina pasteurii</name>
    <name type="common">Bacillus pasteurii</name>
    <dbReference type="NCBI Taxonomy" id="1474"/>
    <lineage>
        <taxon>Bacteria</taxon>
        <taxon>Bacillati</taxon>
        <taxon>Bacillota</taxon>
        <taxon>Bacilli</taxon>
        <taxon>Bacillales</taxon>
        <taxon>Caryophanaceae</taxon>
        <taxon>Sporosarcina</taxon>
    </lineage>
</organism>
<dbReference type="Pfam" id="PF07537">
    <property type="entry name" value="CamS"/>
    <property type="match status" value="1"/>
</dbReference>
<dbReference type="CDD" id="cd13441">
    <property type="entry name" value="CamS_repeat_1"/>
    <property type="match status" value="1"/>
</dbReference>